<dbReference type="RefSeq" id="WP_174479473.1">
    <property type="nucleotide sequence ID" value="NZ_CAACXP010000006.1"/>
</dbReference>
<accession>A0AB38CWS9</accession>
<evidence type="ECO:0000256" key="2">
    <source>
        <dbReference type="ARBA" id="ARBA00023163"/>
    </source>
</evidence>
<keyword evidence="4" id="KW-0812">Transmembrane</keyword>
<proteinExistence type="predicted"/>
<reference evidence="4 5" key="1">
    <citation type="submission" date="2016-11" db="EMBL/GenBank/DDBJ databases">
        <authorList>
            <consortium name="Pathogen Informatics"/>
        </authorList>
    </citation>
    <scope>NUCLEOTIDE SEQUENCE [LARGE SCALE GENOMIC DNA]</scope>
    <source>
        <strain evidence="4 5">104</strain>
    </source>
</reference>
<keyword evidence="1" id="KW-0805">Transcription regulation</keyword>
<dbReference type="Gene3D" id="1.10.10.1320">
    <property type="entry name" value="Anti-sigma factor, zinc-finger domain"/>
    <property type="match status" value="1"/>
</dbReference>
<evidence type="ECO:0000256" key="1">
    <source>
        <dbReference type="ARBA" id="ARBA00023015"/>
    </source>
</evidence>
<evidence type="ECO:0000313" key="4">
    <source>
        <dbReference type="EMBL" id="SIA60900.1"/>
    </source>
</evidence>
<comment type="caution">
    <text evidence="4">The sequence shown here is derived from an EMBL/GenBank/DDBJ whole genome shotgun (WGS) entry which is preliminary data.</text>
</comment>
<dbReference type="AlphaFoldDB" id="A0AB38CWS9"/>
<organism evidence="4 5">
    <name type="scientific">Mycobacteroides abscessus subsp. abscessus</name>
    <dbReference type="NCBI Taxonomy" id="1185650"/>
    <lineage>
        <taxon>Bacteria</taxon>
        <taxon>Bacillati</taxon>
        <taxon>Actinomycetota</taxon>
        <taxon>Actinomycetes</taxon>
        <taxon>Mycobacteriales</taxon>
        <taxon>Mycobacteriaceae</taxon>
        <taxon>Mycobacteroides</taxon>
        <taxon>Mycobacteroides abscessus</taxon>
    </lineage>
</organism>
<gene>
    <name evidence="4" type="ORF">SAMEA2070301_01623</name>
</gene>
<dbReference type="EMBL" id="FSHM01000002">
    <property type="protein sequence ID" value="SIA60900.1"/>
    <property type="molecule type" value="Genomic_DNA"/>
</dbReference>
<evidence type="ECO:0000313" key="5">
    <source>
        <dbReference type="Proteomes" id="UP000185210"/>
    </source>
</evidence>
<keyword evidence="4" id="KW-0472">Membrane</keyword>
<feature type="domain" description="Putative zinc-finger" evidence="3">
    <location>
        <begin position="8"/>
        <end position="41"/>
    </location>
</feature>
<dbReference type="Proteomes" id="UP000185210">
    <property type="component" value="Unassembled WGS sequence"/>
</dbReference>
<dbReference type="Pfam" id="PF13490">
    <property type="entry name" value="zf-HC2"/>
    <property type="match status" value="1"/>
</dbReference>
<protein>
    <submittedName>
        <fullName evidence="4">Transmembrane anti-sigma factor</fullName>
    </submittedName>
</protein>
<evidence type="ECO:0000259" key="3">
    <source>
        <dbReference type="Pfam" id="PF13490"/>
    </source>
</evidence>
<sequence length="93" mass="10703">MNADEIICEQLVELVTDYLDGALDPDVRARFDAHLLECDGCVNYLYQFRSTISTLGRVPSDQLDEGFRERLLDTFRGWTTTPDQDHDRPQPDP</sequence>
<dbReference type="InterPro" id="IPR041916">
    <property type="entry name" value="Anti_sigma_zinc_sf"/>
</dbReference>
<name>A0AB38CWS9_9MYCO</name>
<dbReference type="InterPro" id="IPR027383">
    <property type="entry name" value="Znf_put"/>
</dbReference>
<keyword evidence="2" id="KW-0804">Transcription</keyword>